<proteinExistence type="predicted"/>
<name>A0A382YZH5_9ZZZZ</name>
<organism evidence="1">
    <name type="scientific">marine metagenome</name>
    <dbReference type="NCBI Taxonomy" id="408172"/>
    <lineage>
        <taxon>unclassified sequences</taxon>
        <taxon>metagenomes</taxon>
        <taxon>ecological metagenomes</taxon>
    </lineage>
</organism>
<dbReference type="InterPro" id="IPR021959">
    <property type="entry name" value="DUF3576"/>
</dbReference>
<protein>
    <recommendedName>
        <fullName evidence="2">DUF3576 domain-containing protein</fullName>
    </recommendedName>
</protein>
<gene>
    <name evidence="1" type="ORF">METZ01_LOCUS441193</name>
</gene>
<accession>A0A382YZH5</accession>
<dbReference type="EMBL" id="UINC01179588">
    <property type="protein sequence ID" value="SVD88339.1"/>
    <property type="molecule type" value="Genomic_DNA"/>
</dbReference>
<evidence type="ECO:0008006" key="2">
    <source>
        <dbReference type="Google" id="ProtNLM"/>
    </source>
</evidence>
<sequence length="186" mass="20671">MLKNLQILIFLIIFLPFLNSCGTGADAKKYPPDPKLRVKKNLEEGRGFTAMGAFKKRGGSSGDFDFASSNELWRASLDTIDFMPLVSANYSGGIIITDWYSSGSNMNESIKISIRFLTNEIRSDALDIKVFYKNCGQNDSCQISERKGSLVAELNKKILSRAAVYAKENKNKSKTKYTGKILTGNE</sequence>
<dbReference type="AlphaFoldDB" id="A0A382YZH5"/>
<evidence type="ECO:0000313" key="1">
    <source>
        <dbReference type="EMBL" id="SVD88339.1"/>
    </source>
</evidence>
<reference evidence="1" key="1">
    <citation type="submission" date="2018-05" db="EMBL/GenBank/DDBJ databases">
        <authorList>
            <person name="Lanie J.A."/>
            <person name="Ng W.-L."/>
            <person name="Kazmierczak K.M."/>
            <person name="Andrzejewski T.M."/>
            <person name="Davidsen T.M."/>
            <person name="Wayne K.J."/>
            <person name="Tettelin H."/>
            <person name="Glass J.I."/>
            <person name="Rusch D."/>
            <person name="Podicherti R."/>
            <person name="Tsui H.-C.T."/>
            <person name="Winkler M.E."/>
        </authorList>
    </citation>
    <scope>NUCLEOTIDE SEQUENCE</scope>
</reference>
<dbReference type="Pfam" id="PF12100">
    <property type="entry name" value="DUF3576"/>
    <property type="match status" value="1"/>
</dbReference>